<reference evidence="2 3" key="1">
    <citation type="submission" date="2019-03" db="EMBL/GenBank/DDBJ databases">
        <title>Genomic Encyclopedia of Archaeal and Bacterial Type Strains, Phase II (KMG-II): from individual species to whole genera.</title>
        <authorList>
            <person name="Goeker M."/>
        </authorList>
    </citation>
    <scope>NUCLEOTIDE SEQUENCE [LARGE SCALE GENOMIC DNA]</scope>
    <source>
        <strain evidence="2 3">DSM 18435</strain>
    </source>
</reference>
<dbReference type="InterPro" id="IPR038158">
    <property type="entry name" value="H-NOX_domain_sf"/>
</dbReference>
<gene>
    <name evidence="2" type="ORF">CLV82_0830</name>
</gene>
<accession>A0A4R6TN53</accession>
<evidence type="ECO:0000259" key="1">
    <source>
        <dbReference type="Pfam" id="PF07700"/>
    </source>
</evidence>
<dbReference type="Gene3D" id="3.90.1520.10">
    <property type="entry name" value="H-NOX domain"/>
    <property type="match status" value="1"/>
</dbReference>
<proteinExistence type="predicted"/>
<comment type="caution">
    <text evidence="2">The sequence shown here is derived from an EMBL/GenBank/DDBJ whole genome shotgun (WGS) entry which is preliminary data.</text>
</comment>
<dbReference type="GO" id="GO:0020037">
    <property type="term" value="F:heme binding"/>
    <property type="evidence" value="ECO:0007669"/>
    <property type="project" value="InterPro"/>
</dbReference>
<dbReference type="PANTHER" id="PTHR45655">
    <property type="entry name" value="GUANYLATE CYCLASE SOLUBLE SUBUNIT BETA-2"/>
    <property type="match status" value="1"/>
</dbReference>
<evidence type="ECO:0000313" key="2">
    <source>
        <dbReference type="EMBL" id="TDQ32992.1"/>
    </source>
</evidence>
<dbReference type="InterPro" id="IPR011644">
    <property type="entry name" value="Heme_NO-bd"/>
</dbReference>
<protein>
    <submittedName>
        <fullName evidence="2">Heme-NO-binding protein</fullName>
    </submittedName>
</protein>
<name>A0A4R6TN53_9FLAO</name>
<dbReference type="Pfam" id="PF07700">
    <property type="entry name" value="HNOB"/>
    <property type="match status" value="1"/>
</dbReference>
<dbReference type="OrthoDB" id="7266652at2"/>
<evidence type="ECO:0000313" key="3">
    <source>
        <dbReference type="Proteomes" id="UP000295468"/>
    </source>
</evidence>
<dbReference type="InterPro" id="IPR024096">
    <property type="entry name" value="NO_sig/Golgi_transp_ligand-bd"/>
</dbReference>
<feature type="domain" description="Heme NO-binding" evidence="1">
    <location>
        <begin position="2"/>
        <end position="160"/>
    </location>
</feature>
<organism evidence="2 3">
    <name type="scientific">Zeaxanthinibacter enoshimensis</name>
    <dbReference type="NCBI Taxonomy" id="392009"/>
    <lineage>
        <taxon>Bacteria</taxon>
        <taxon>Pseudomonadati</taxon>
        <taxon>Bacteroidota</taxon>
        <taxon>Flavobacteriia</taxon>
        <taxon>Flavobacteriales</taxon>
        <taxon>Flavobacteriaceae</taxon>
        <taxon>Zeaxanthinibacter</taxon>
    </lineage>
</organism>
<dbReference type="Proteomes" id="UP000295468">
    <property type="component" value="Unassembled WGS sequence"/>
</dbReference>
<dbReference type="AlphaFoldDB" id="A0A4R6TN53"/>
<dbReference type="RefSeq" id="WP_133643009.1">
    <property type="nucleotide sequence ID" value="NZ_SNYI01000001.1"/>
</dbReference>
<dbReference type="EMBL" id="SNYI01000001">
    <property type="protein sequence ID" value="TDQ32992.1"/>
    <property type="molecule type" value="Genomic_DNA"/>
</dbReference>
<keyword evidence="3" id="KW-1185">Reference proteome</keyword>
<sequence>MKGIIFNIAEKFIATRFGEEKLEQILSACELETIEPFVGPGTYPDNDLMEIVHTAAEKVDLPVPEFMKQMGHFTFFKLAERYPNFVAPYSNPKDFLMTVDNVIHVEVRKLYRDTQLPVFQYSEPSENELVITYYSKRKMYDLMEGLINGVAEHFDTRIEQRHSRYEKDGHEFYDYHLIFS</sequence>
<dbReference type="SUPFAM" id="SSF111126">
    <property type="entry name" value="Ligand-binding domain in the NO signalling and Golgi transport"/>
    <property type="match status" value="1"/>
</dbReference>
<dbReference type="PANTHER" id="PTHR45655:SF13">
    <property type="entry name" value="SOLUBLE GUANYLATE CYCLASE GCY-32-RELATED"/>
    <property type="match status" value="1"/>
</dbReference>